<gene>
    <name evidence="2" type="ORF">ECRASSUSDP1_LOCUS17521</name>
</gene>
<evidence type="ECO:0000313" key="2">
    <source>
        <dbReference type="EMBL" id="CAI2376152.1"/>
    </source>
</evidence>
<sequence length="615" mass="70578">MNEIPKPCEGVQTREEDDNKQDLFTKGQSLSESLLQMQESVKSAHPEIFKVKMQAKKNVRTISTMSSSNYDNSDNSSNLGGKAFKIPKKFHEGDVLTECGDISGNKLINQQELPHCSKDDEWMETKRNSEEAMQEYLQLIRDSPFLLKRSFLYNREIDQIKDQEQENNYNRAIQSIRNLFGDEESIIADMELHEEPAPVSFSPAKDDHYSDMDDLLSNLSEPKGRYHDNFEYEENSSMKDDRANWNMSQCDNKSLLSHSSYTEDLEPEFKTPRKRPLGYEHGEMSQNRDKSNCNKVRFLNKTSLKMLEATYDQAKANMMRNICQSYSGARGLCPIYEADEQNITRNDQPADIKSNYFGSDLEEGWCKSDEILSADLDSQINDISTPDESMRAQSDNWSMMSYPITSNKDNKSYISSSGLEKNSNIEENDDCSNDGKMMTHKDQDEMPAPPKRKRKKYPNPGKTSRKRKRKLYKRDISGKFISNKQKKSKLSENDQADEEEKHMKVSTQSCSSSHGSDQKSEKIANSAPKKRNSESKSLRQGMASTSQFQKRECNGILKPPPIRAKNLLFSAKQHLLGNMIAPKTRAGDLQKVPMDELAFINYQRNKLKELLLNKR</sequence>
<dbReference type="AlphaFoldDB" id="A0AAD1XNY9"/>
<keyword evidence="3" id="KW-1185">Reference proteome</keyword>
<evidence type="ECO:0000313" key="3">
    <source>
        <dbReference type="Proteomes" id="UP001295684"/>
    </source>
</evidence>
<evidence type="ECO:0000256" key="1">
    <source>
        <dbReference type="SAM" id="MobiDB-lite"/>
    </source>
</evidence>
<feature type="region of interest" description="Disordered" evidence="1">
    <location>
        <begin position="1"/>
        <end position="24"/>
    </location>
</feature>
<feature type="compositionally biased region" description="Polar residues" evidence="1">
    <location>
        <begin position="403"/>
        <end position="422"/>
    </location>
</feature>
<reference evidence="2" key="1">
    <citation type="submission" date="2023-07" db="EMBL/GenBank/DDBJ databases">
        <authorList>
            <consortium name="AG Swart"/>
            <person name="Singh M."/>
            <person name="Singh A."/>
            <person name="Seah K."/>
            <person name="Emmerich C."/>
        </authorList>
    </citation>
    <scope>NUCLEOTIDE SEQUENCE</scope>
    <source>
        <strain evidence="2">DP1</strain>
    </source>
</reference>
<feature type="region of interest" description="Disordered" evidence="1">
    <location>
        <begin position="262"/>
        <end position="291"/>
    </location>
</feature>
<proteinExistence type="predicted"/>
<protein>
    <submittedName>
        <fullName evidence="2">Uncharacterized protein</fullName>
    </submittedName>
</protein>
<organism evidence="2 3">
    <name type="scientific">Euplotes crassus</name>
    <dbReference type="NCBI Taxonomy" id="5936"/>
    <lineage>
        <taxon>Eukaryota</taxon>
        <taxon>Sar</taxon>
        <taxon>Alveolata</taxon>
        <taxon>Ciliophora</taxon>
        <taxon>Intramacronucleata</taxon>
        <taxon>Spirotrichea</taxon>
        <taxon>Hypotrichia</taxon>
        <taxon>Euplotida</taxon>
        <taxon>Euplotidae</taxon>
        <taxon>Moneuplotes</taxon>
    </lineage>
</organism>
<dbReference type="Proteomes" id="UP001295684">
    <property type="component" value="Unassembled WGS sequence"/>
</dbReference>
<feature type="compositionally biased region" description="Basic and acidic residues" evidence="1">
    <location>
        <begin position="267"/>
        <end position="291"/>
    </location>
</feature>
<dbReference type="EMBL" id="CAMPGE010017690">
    <property type="protein sequence ID" value="CAI2376152.1"/>
    <property type="molecule type" value="Genomic_DNA"/>
</dbReference>
<accession>A0AAD1XNY9</accession>
<feature type="region of interest" description="Disordered" evidence="1">
    <location>
        <begin position="403"/>
        <end position="553"/>
    </location>
</feature>
<name>A0AAD1XNY9_EUPCR</name>
<feature type="compositionally biased region" description="Polar residues" evidence="1">
    <location>
        <begin position="505"/>
        <end position="515"/>
    </location>
</feature>
<feature type="compositionally biased region" description="Basic residues" evidence="1">
    <location>
        <begin position="450"/>
        <end position="472"/>
    </location>
</feature>
<comment type="caution">
    <text evidence="2">The sequence shown here is derived from an EMBL/GenBank/DDBJ whole genome shotgun (WGS) entry which is preliminary data.</text>
</comment>